<dbReference type="InterPro" id="IPR008930">
    <property type="entry name" value="Terpenoid_cyclase/PrenylTrfase"/>
</dbReference>
<reference evidence="9" key="2">
    <citation type="journal article" date="2007" name="Science">
        <title>Draft genome sequence of the sexually transmitted pathogen Trichomonas vaginalis.</title>
        <authorList>
            <person name="Carlton J.M."/>
            <person name="Hirt R.P."/>
            <person name="Silva J.C."/>
            <person name="Delcher A.L."/>
            <person name="Schatz M."/>
            <person name="Zhao Q."/>
            <person name="Wortman J.R."/>
            <person name="Bidwell S.L."/>
            <person name="Alsmark U.C.M."/>
            <person name="Besteiro S."/>
            <person name="Sicheritz-Ponten T."/>
            <person name="Noel C.J."/>
            <person name="Dacks J.B."/>
            <person name="Foster P.G."/>
            <person name="Simillion C."/>
            <person name="Van de Peer Y."/>
            <person name="Miranda-Saavedra D."/>
            <person name="Barton G.J."/>
            <person name="Westrop G.D."/>
            <person name="Mueller S."/>
            <person name="Dessi D."/>
            <person name="Fiori P.L."/>
            <person name="Ren Q."/>
            <person name="Paulsen I."/>
            <person name="Zhang H."/>
            <person name="Bastida-Corcuera F.D."/>
            <person name="Simoes-Barbosa A."/>
            <person name="Brown M.T."/>
            <person name="Hayes R.D."/>
            <person name="Mukherjee M."/>
            <person name="Okumura C.Y."/>
            <person name="Schneider R."/>
            <person name="Smith A.J."/>
            <person name="Vanacova S."/>
            <person name="Villalvazo M."/>
            <person name="Haas B.J."/>
            <person name="Pertea M."/>
            <person name="Feldblyum T.V."/>
            <person name="Utterback T.R."/>
            <person name="Shu C.L."/>
            <person name="Osoegawa K."/>
            <person name="de Jong P.J."/>
            <person name="Hrdy I."/>
            <person name="Horvathova L."/>
            <person name="Zubacova Z."/>
            <person name="Dolezal P."/>
            <person name="Malik S.B."/>
            <person name="Logsdon J.M. Jr."/>
            <person name="Henze K."/>
            <person name="Gupta A."/>
            <person name="Wang C.C."/>
            <person name="Dunne R.L."/>
            <person name="Upcroft J.A."/>
            <person name="Upcroft P."/>
            <person name="White O."/>
            <person name="Salzberg S.L."/>
            <person name="Tang P."/>
            <person name="Chiu C.-H."/>
            <person name="Lee Y.-S."/>
            <person name="Embley T.M."/>
            <person name="Coombs G.H."/>
            <person name="Mottram J.C."/>
            <person name="Tachezy J."/>
            <person name="Fraser-Liggett C.M."/>
            <person name="Johnson P.J."/>
        </authorList>
    </citation>
    <scope>NUCLEOTIDE SEQUENCE [LARGE SCALE GENOMIC DNA]</scope>
    <source>
        <strain evidence="9">G3</strain>
    </source>
</reference>
<dbReference type="Pfam" id="PF00432">
    <property type="entry name" value="Prenyltrans"/>
    <property type="match status" value="1"/>
</dbReference>
<evidence type="ECO:0000256" key="6">
    <source>
        <dbReference type="ARBA" id="ARBA00022737"/>
    </source>
</evidence>
<dbReference type="Gene3D" id="1.50.10.20">
    <property type="match status" value="1"/>
</dbReference>
<dbReference type="OrthoDB" id="10261146at2759"/>
<dbReference type="FunFam" id="1.50.10.20:FF:000045">
    <property type="entry name" value="Prenyltransferase and squalene oxidase repeat family protein"/>
    <property type="match status" value="1"/>
</dbReference>
<dbReference type="VEuPathDB" id="TrichDB:TVAGG3_0678370"/>
<dbReference type="GO" id="GO:0005965">
    <property type="term" value="C:protein farnesyltransferase complex"/>
    <property type="evidence" value="ECO:0000318"/>
    <property type="project" value="GO_Central"/>
</dbReference>
<dbReference type="GO" id="GO:0046872">
    <property type="term" value="F:metal ion binding"/>
    <property type="evidence" value="ECO:0007669"/>
    <property type="project" value="UniProtKB-KW"/>
</dbReference>
<keyword evidence="4" id="KW-0808">Transferase</keyword>
<dbReference type="AlphaFoldDB" id="A2DHE3"/>
<dbReference type="STRING" id="5722.A2DHE3"/>
<sequence length="374" mass="41920">MDFDLYTLEYDDEGIPTKTSEMQKEKCNYIKCLRSRTVDWNLGDHIGFLSNLINKSSVKGQRSESIIPVYAAYSLAAFPILGIDQSEKFPMVRSKMEQFLSHRMTESGQFSGFSEDNCNIITNLQAITALSICGDENAYKLIDRSKMYNFLMSLKQNDGSFSASLDSEIDLRSTYAALAIANILNIMTPELTKDVLKFTKSCFNYDGGFSPTPFCESHGGFVHCGVGILYILNALDEIDLNLVVRYIAMRQDEFAGGFNGRTNKLVDSCYSWWMGTAARIISNHLKIPEFWNVDAMSQYILRSSQIHSGGFCDSPPNDPDPLHTCYSMAGLCVVGSGERVKVVLPVLDLTIPAPKESVDRMKKYFSDQGVFVYK</sequence>
<dbReference type="GO" id="GO:0008318">
    <property type="term" value="F:protein prenyltransferase activity"/>
    <property type="evidence" value="ECO:0007669"/>
    <property type="project" value="InterPro"/>
</dbReference>
<dbReference type="EMBL" id="DS113200">
    <property type="protein sequence ID" value="EAY20216.1"/>
    <property type="molecule type" value="Genomic_DNA"/>
</dbReference>
<evidence type="ECO:0000313" key="10">
    <source>
        <dbReference type="Proteomes" id="UP000001542"/>
    </source>
</evidence>
<dbReference type="VEuPathDB" id="TrichDB:TVAG_021630"/>
<keyword evidence="10" id="KW-1185">Reference proteome</keyword>
<keyword evidence="5" id="KW-0479">Metal-binding</keyword>
<dbReference type="InParanoid" id="A2DHE3"/>
<comment type="similarity">
    <text evidence="2">Belongs to the protein prenyltransferase subunit beta family.</text>
</comment>
<protein>
    <submittedName>
        <fullName evidence="9">Prenyltransferase and squalene oxidase repeat family protein</fullName>
    </submittedName>
</protein>
<evidence type="ECO:0000259" key="8">
    <source>
        <dbReference type="Pfam" id="PF00432"/>
    </source>
</evidence>
<evidence type="ECO:0000256" key="5">
    <source>
        <dbReference type="ARBA" id="ARBA00022723"/>
    </source>
</evidence>
<evidence type="ECO:0000256" key="2">
    <source>
        <dbReference type="ARBA" id="ARBA00010497"/>
    </source>
</evidence>
<dbReference type="RefSeq" id="XP_001581202.1">
    <property type="nucleotide sequence ID" value="XM_001581152.1"/>
</dbReference>
<evidence type="ECO:0000256" key="1">
    <source>
        <dbReference type="ARBA" id="ARBA00001947"/>
    </source>
</evidence>
<name>A2DHE3_TRIV3</name>
<keyword evidence="6" id="KW-0677">Repeat</keyword>
<feature type="domain" description="Prenyltransferase alpha-alpha toroid" evidence="8">
    <location>
        <begin position="44"/>
        <end position="347"/>
    </location>
</feature>
<dbReference type="InterPro" id="IPR001330">
    <property type="entry name" value="Prenyltrans"/>
</dbReference>
<gene>
    <name evidence="9" type="ORF">TVAG_021630</name>
</gene>
<keyword evidence="7" id="KW-0862">Zinc</keyword>
<dbReference type="SUPFAM" id="SSF48239">
    <property type="entry name" value="Terpenoid cyclases/Protein prenyltransferases"/>
    <property type="match status" value="1"/>
</dbReference>
<keyword evidence="3" id="KW-0637">Prenyltransferase</keyword>
<proteinExistence type="inferred from homology"/>
<dbReference type="PANTHER" id="PTHR11774">
    <property type="entry name" value="GERANYLGERANYL TRANSFERASE TYPE BETA SUBUNIT"/>
    <property type="match status" value="1"/>
</dbReference>
<evidence type="ECO:0000313" key="9">
    <source>
        <dbReference type="EMBL" id="EAY20216.1"/>
    </source>
</evidence>
<evidence type="ECO:0000256" key="7">
    <source>
        <dbReference type="ARBA" id="ARBA00022833"/>
    </source>
</evidence>
<dbReference type="eggNOG" id="KOG0365">
    <property type="taxonomic scope" value="Eukaryota"/>
</dbReference>
<dbReference type="Proteomes" id="UP000001542">
    <property type="component" value="Unassembled WGS sequence"/>
</dbReference>
<dbReference type="KEGG" id="tva:5465752"/>
<dbReference type="SMR" id="A2DHE3"/>
<reference evidence="9" key="1">
    <citation type="submission" date="2006-10" db="EMBL/GenBank/DDBJ databases">
        <authorList>
            <person name="Amadeo P."/>
            <person name="Zhao Q."/>
            <person name="Wortman J."/>
            <person name="Fraser-Liggett C."/>
            <person name="Carlton J."/>
        </authorList>
    </citation>
    <scope>NUCLEOTIDE SEQUENCE</scope>
    <source>
        <strain evidence="9">G3</strain>
    </source>
</reference>
<dbReference type="PANTHER" id="PTHR11774:SF6">
    <property type="entry name" value="PROTEIN FARNESYLTRANSFERASE SUBUNIT BETA"/>
    <property type="match status" value="1"/>
</dbReference>
<dbReference type="InterPro" id="IPR045089">
    <property type="entry name" value="PGGT1B-like"/>
</dbReference>
<evidence type="ECO:0000256" key="4">
    <source>
        <dbReference type="ARBA" id="ARBA00022679"/>
    </source>
</evidence>
<accession>A2DHE3</accession>
<evidence type="ECO:0000256" key="3">
    <source>
        <dbReference type="ARBA" id="ARBA00022602"/>
    </source>
</evidence>
<dbReference type="FunCoup" id="A2DHE3">
    <property type="interactions" value="239"/>
</dbReference>
<organism evidence="9 10">
    <name type="scientific">Trichomonas vaginalis (strain ATCC PRA-98 / G3)</name>
    <dbReference type="NCBI Taxonomy" id="412133"/>
    <lineage>
        <taxon>Eukaryota</taxon>
        <taxon>Metamonada</taxon>
        <taxon>Parabasalia</taxon>
        <taxon>Trichomonadida</taxon>
        <taxon>Trichomonadidae</taxon>
        <taxon>Trichomonas</taxon>
    </lineage>
</organism>
<comment type="cofactor">
    <cofactor evidence="1">
        <name>Zn(2+)</name>
        <dbReference type="ChEBI" id="CHEBI:29105"/>
    </cofactor>
</comment>